<name>A0ABN2SKY9_9ACTN</name>
<dbReference type="RefSeq" id="WP_344660410.1">
    <property type="nucleotide sequence ID" value="NZ_BAAAQM010000040.1"/>
</dbReference>
<protein>
    <recommendedName>
        <fullName evidence="1">DUF1918 domain-containing protein</fullName>
    </recommendedName>
</protein>
<dbReference type="Pfam" id="PF08962">
    <property type="entry name" value="Rv2632c-like"/>
    <property type="match status" value="1"/>
</dbReference>
<keyword evidence="3" id="KW-1185">Reference proteome</keyword>
<feature type="domain" description="DUF1918" evidence="1">
    <location>
        <begin position="1"/>
        <end position="58"/>
    </location>
</feature>
<dbReference type="SUPFAM" id="SSF143212">
    <property type="entry name" value="Rv2632c-like"/>
    <property type="match status" value="1"/>
</dbReference>
<gene>
    <name evidence="2" type="ORF">GCM10009838_59010</name>
</gene>
<dbReference type="InterPro" id="IPR038070">
    <property type="entry name" value="Rv2632c-like_sf"/>
</dbReference>
<dbReference type="Proteomes" id="UP001499854">
    <property type="component" value="Unassembled WGS sequence"/>
</dbReference>
<comment type="caution">
    <text evidence="2">The sequence shown here is derived from an EMBL/GenBank/DDBJ whole genome shotgun (WGS) entry which is preliminary data.</text>
</comment>
<organism evidence="2 3">
    <name type="scientific">Catenulispora subtropica</name>
    <dbReference type="NCBI Taxonomy" id="450798"/>
    <lineage>
        <taxon>Bacteria</taxon>
        <taxon>Bacillati</taxon>
        <taxon>Actinomycetota</taxon>
        <taxon>Actinomycetes</taxon>
        <taxon>Catenulisporales</taxon>
        <taxon>Catenulisporaceae</taxon>
        <taxon>Catenulispora</taxon>
    </lineage>
</organism>
<dbReference type="InterPro" id="IPR015035">
    <property type="entry name" value="DUF1918"/>
</dbReference>
<sequence length="155" mass="16694">MKAMVGDRIIVQSRHLDEPQRDGEIIEVHGPDGAPPYVVRWSEDGHTALLFPGPDAQISGHTPEKVIHHRGKAWHANVVLTEEDGHTVAEASLNTGSHVLHGRGEAQRNPADQDVPEIGDELAAARALVELSKRLVETTAADISAIEGQPIHLTG</sequence>
<dbReference type="SUPFAM" id="SSF50118">
    <property type="entry name" value="Cell growth inhibitor/plasmid maintenance toxic component"/>
    <property type="match status" value="1"/>
</dbReference>
<dbReference type="Pfam" id="PF08940">
    <property type="entry name" value="DUF1918"/>
    <property type="match status" value="1"/>
</dbReference>
<evidence type="ECO:0000259" key="1">
    <source>
        <dbReference type="Pfam" id="PF08940"/>
    </source>
</evidence>
<evidence type="ECO:0000313" key="3">
    <source>
        <dbReference type="Proteomes" id="UP001499854"/>
    </source>
</evidence>
<accession>A0ABN2SKY9</accession>
<dbReference type="Gene3D" id="2.30.30.440">
    <property type="entry name" value="Domain of unknown function DUF1918"/>
    <property type="match status" value="1"/>
</dbReference>
<dbReference type="InterPro" id="IPR015057">
    <property type="entry name" value="Rv2632c-like"/>
</dbReference>
<evidence type="ECO:0000313" key="2">
    <source>
        <dbReference type="EMBL" id="GAA1988370.1"/>
    </source>
</evidence>
<proteinExistence type="predicted"/>
<reference evidence="2 3" key="1">
    <citation type="journal article" date="2019" name="Int. J. Syst. Evol. Microbiol.">
        <title>The Global Catalogue of Microorganisms (GCM) 10K type strain sequencing project: providing services to taxonomists for standard genome sequencing and annotation.</title>
        <authorList>
            <consortium name="The Broad Institute Genomics Platform"/>
            <consortium name="The Broad Institute Genome Sequencing Center for Infectious Disease"/>
            <person name="Wu L."/>
            <person name="Ma J."/>
        </authorList>
    </citation>
    <scope>NUCLEOTIDE SEQUENCE [LARGE SCALE GENOMIC DNA]</scope>
    <source>
        <strain evidence="2 3">JCM 16013</strain>
    </source>
</reference>
<dbReference type="Gene3D" id="3.30.160.240">
    <property type="entry name" value="Rv1738"/>
    <property type="match status" value="1"/>
</dbReference>
<dbReference type="EMBL" id="BAAAQM010000040">
    <property type="protein sequence ID" value="GAA1988370.1"/>
    <property type="molecule type" value="Genomic_DNA"/>
</dbReference>